<dbReference type="AlphaFoldDB" id="K2FUZ4"/>
<gene>
    <name evidence="1" type="ORF">ACD_4C00158G0001</name>
</gene>
<reference evidence="1" key="1">
    <citation type="journal article" date="2012" name="Science">
        <title>Fermentation, hydrogen, and sulfur metabolism in multiple uncultivated bacterial phyla.</title>
        <authorList>
            <person name="Wrighton K.C."/>
            <person name="Thomas B.C."/>
            <person name="Sharon I."/>
            <person name="Miller C.S."/>
            <person name="Castelle C.J."/>
            <person name="VerBerkmoes N.C."/>
            <person name="Wilkins M.J."/>
            <person name="Hettich R.L."/>
            <person name="Lipton M.S."/>
            <person name="Williams K.H."/>
            <person name="Long P.E."/>
            <person name="Banfield J.F."/>
        </authorList>
    </citation>
    <scope>NUCLEOTIDE SEQUENCE [LARGE SCALE GENOMIC DNA]</scope>
</reference>
<dbReference type="EMBL" id="AMFJ01000674">
    <property type="protein sequence ID" value="EKE26758.1"/>
    <property type="molecule type" value="Genomic_DNA"/>
</dbReference>
<name>K2FUZ4_9BACT</name>
<evidence type="ECO:0000313" key="1">
    <source>
        <dbReference type="EMBL" id="EKE26758.1"/>
    </source>
</evidence>
<accession>K2FUZ4</accession>
<organism evidence="1">
    <name type="scientific">uncultured bacterium</name>
    <name type="common">gcode 4</name>
    <dbReference type="NCBI Taxonomy" id="1234023"/>
    <lineage>
        <taxon>Bacteria</taxon>
        <taxon>environmental samples</taxon>
    </lineage>
</organism>
<proteinExistence type="predicted"/>
<protein>
    <submittedName>
        <fullName evidence="1">Uncharacterized protein</fullName>
    </submittedName>
</protein>
<sequence length="74" mass="8386">MWDKLNSNESSEQNKLNIESFKSLSVENTQDFYGKINSLPNGNYHNILNQAISSQLDKNTSINARLNNLENNIG</sequence>
<comment type="caution">
    <text evidence="1">The sequence shown here is derived from an EMBL/GenBank/DDBJ whole genome shotgun (WGS) entry which is preliminary data.</text>
</comment>